<keyword evidence="7" id="KW-1185">Reference proteome</keyword>
<dbReference type="InterPro" id="IPR015797">
    <property type="entry name" value="NUDIX_hydrolase-like_dom_sf"/>
</dbReference>
<dbReference type="PANTHER" id="PTHR43046:SF14">
    <property type="entry name" value="MUTT_NUDIX FAMILY PROTEIN"/>
    <property type="match status" value="1"/>
</dbReference>
<dbReference type="Proteomes" id="UP001141259">
    <property type="component" value="Unassembled WGS sequence"/>
</dbReference>
<name>A0A9X2VN87_9PSEU</name>
<dbReference type="AlphaFoldDB" id="A0A9X2VN87"/>
<dbReference type="InterPro" id="IPR020476">
    <property type="entry name" value="Nudix_hydrolase"/>
</dbReference>
<comment type="caution">
    <text evidence="6">The sequence shown here is derived from an EMBL/GenBank/DDBJ whole genome shotgun (WGS) entry which is preliminary data.</text>
</comment>
<evidence type="ECO:0000256" key="4">
    <source>
        <dbReference type="RuleBase" id="RU003476"/>
    </source>
</evidence>
<accession>A0A9X2VN87</accession>
<dbReference type="GO" id="GO:0016787">
    <property type="term" value="F:hydrolase activity"/>
    <property type="evidence" value="ECO:0007669"/>
    <property type="project" value="UniProtKB-KW"/>
</dbReference>
<evidence type="ECO:0000313" key="7">
    <source>
        <dbReference type="Proteomes" id="UP001141259"/>
    </source>
</evidence>
<dbReference type="InterPro" id="IPR020084">
    <property type="entry name" value="NUDIX_hydrolase_CS"/>
</dbReference>
<protein>
    <submittedName>
        <fullName evidence="6">NUDIX domain-containing protein</fullName>
    </submittedName>
</protein>
<dbReference type="PANTHER" id="PTHR43046">
    <property type="entry name" value="GDP-MANNOSE MANNOSYL HYDROLASE"/>
    <property type="match status" value="1"/>
</dbReference>
<dbReference type="PRINTS" id="PR00502">
    <property type="entry name" value="NUDIXFAMILY"/>
</dbReference>
<evidence type="ECO:0000256" key="2">
    <source>
        <dbReference type="ARBA" id="ARBA00005582"/>
    </source>
</evidence>
<dbReference type="PROSITE" id="PS51462">
    <property type="entry name" value="NUDIX"/>
    <property type="match status" value="1"/>
</dbReference>
<feature type="domain" description="Nudix hydrolase" evidence="5">
    <location>
        <begin position="7"/>
        <end position="132"/>
    </location>
</feature>
<dbReference type="Gene3D" id="3.90.79.10">
    <property type="entry name" value="Nucleoside Triphosphate Pyrophosphohydrolase"/>
    <property type="match status" value="1"/>
</dbReference>
<keyword evidence="3 4" id="KW-0378">Hydrolase</keyword>
<organism evidence="6 7">
    <name type="scientific">Umezawaea endophytica</name>
    <dbReference type="NCBI Taxonomy" id="1654476"/>
    <lineage>
        <taxon>Bacteria</taxon>
        <taxon>Bacillati</taxon>
        <taxon>Actinomycetota</taxon>
        <taxon>Actinomycetes</taxon>
        <taxon>Pseudonocardiales</taxon>
        <taxon>Pseudonocardiaceae</taxon>
        <taxon>Umezawaea</taxon>
    </lineage>
</organism>
<dbReference type="EMBL" id="JANYMP010000011">
    <property type="protein sequence ID" value="MCS7479725.1"/>
    <property type="molecule type" value="Genomic_DNA"/>
</dbReference>
<reference evidence="6" key="1">
    <citation type="submission" date="2022-08" db="EMBL/GenBank/DDBJ databases">
        <authorList>
            <person name="Tistechok S."/>
            <person name="Samborskyy M."/>
            <person name="Roman I."/>
        </authorList>
    </citation>
    <scope>NUCLEOTIDE SEQUENCE</scope>
    <source>
        <strain evidence="6">DSM 103496</strain>
    </source>
</reference>
<dbReference type="Pfam" id="PF00293">
    <property type="entry name" value="NUDIX"/>
    <property type="match status" value="1"/>
</dbReference>
<evidence type="ECO:0000313" key="6">
    <source>
        <dbReference type="EMBL" id="MCS7479725.1"/>
    </source>
</evidence>
<proteinExistence type="inferred from homology"/>
<comment type="similarity">
    <text evidence="2 4">Belongs to the Nudix hydrolase family.</text>
</comment>
<dbReference type="PROSITE" id="PS00893">
    <property type="entry name" value="NUDIX_BOX"/>
    <property type="match status" value="1"/>
</dbReference>
<dbReference type="RefSeq" id="WP_259625230.1">
    <property type="nucleotide sequence ID" value="NZ_JANYMP010000011.1"/>
</dbReference>
<evidence type="ECO:0000256" key="1">
    <source>
        <dbReference type="ARBA" id="ARBA00001946"/>
    </source>
</evidence>
<dbReference type="InterPro" id="IPR000086">
    <property type="entry name" value="NUDIX_hydrolase_dom"/>
</dbReference>
<gene>
    <name evidence="6" type="ORF">NZH93_22925</name>
</gene>
<evidence type="ECO:0000256" key="3">
    <source>
        <dbReference type="ARBA" id="ARBA00022801"/>
    </source>
</evidence>
<sequence>MTRSVQPRIRCVGGIVFDTNGRLLLVRRLNPPGEGLWSVPGGRVEPGEADDEAVRRELAEETGLSVTVDRWVGTVTRPATSGVYEIHDYLCQVESGVLRAGDDASDARWCSTAILTTLREAGQLTEGLYTALDEWGQLPRS</sequence>
<comment type="cofactor">
    <cofactor evidence="1">
        <name>Mg(2+)</name>
        <dbReference type="ChEBI" id="CHEBI:18420"/>
    </cofactor>
</comment>
<evidence type="ECO:0000259" key="5">
    <source>
        <dbReference type="PROSITE" id="PS51462"/>
    </source>
</evidence>
<dbReference type="SUPFAM" id="SSF55811">
    <property type="entry name" value="Nudix"/>
    <property type="match status" value="1"/>
</dbReference>
<dbReference type="CDD" id="cd04673">
    <property type="entry name" value="NUDIX_ADPRase"/>
    <property type="match status" value="1"/>
</dbReference>